<dbReference type="GO" id="GO:0016020">
    <property type="term" value="C:membrane"/>
    <property type="evidence" value="ECO:0007669"/>
    <property type="project" value="UniProtKB-SubCell"/>
</dbReference>
<dbReference type="AlphaFoldDB" id="A0A9P0H8R7"/>
<feature type="transmembrane region" description="Helical" evidence="9">
    <location>
        <begin position="7"/>
        <end position="25"/>
    </location>
</feature>
<feature type="transmembrane region" description="Helical" evidence="9">
    <location>
        <begin position="79"/>
        <end position="99"/>
    </location>
</feature>
<dbReference type="OrthoDB" id="513400at2759"/>
<feature type="transmembrane region" description="Helical" evidence="9">
    <location>
        <begin position="31"/>
        <end position="54"/>
    </location>
</feature>
<feature type="region of interest" description="Disordered" evidence="8">
    <location>
        <begin position="734"/>
        <end position="864"/>
    </location>
</feature>
<keyword evidence="3 9" id="KW-0812">Transmembrane</keyword>
<keyword evidence="7" id="KW-0175">Coiled coil</keyword>
<dbReference type="EMBL" id="OV725080">
    <property type="protein sequence ID" value="CAH1397663.1"/>
    <property type="molecule type" value="Genomic_DNA"/>
</dbReference>
<evidence type="ECO:0000313" key="11">
    <source>
        <dbReference type="EMBL" id="CAH1397663.1"/>
    </source>
</evidence>
<dbReference type="Proteomes" id="UP001152798">
    <property type="component" value="Chromosome 4"/>
</dbReference>
<protein>
    <recommendedName>
        <fullName evidence="10">Amino acid transporter transmembrane domain-containing protein</fullName>
    </recommendedName>
</protein>
<name>A0A9P0H8R7_NEZVI</name>
<keyword evidence="5 9" id="KW-1133">Transmembrane helix</keyword>
<organism evidence="11 12">
    <name type="scientific">Nezara viridula</name>
    <name type="common">Southern green stink bug</name>
    <name type="synonym">Cimex viridulus</name>
    <dbReference type="NCBI Taxonomy" id="85310"/>
    <lineage>
        <taxon>Eukaryota</taxon>
        <taxon>Metazoa</taxon>
        <taxon>Ecdysozoa</taxon>
        <taxon>Arthropoda</taxon>
        <taxon>Hexapoda</taxon>
        <taxon>Insecta</taxon>
        <taxon>Pterygota</taxon>
        <taxon>Neoptera</taxon>
        <taxon>Paraneoptera</taxon>
        <taxon>Hemiptera</taxon>
        <taxon>Heteroptera</taxon>
        <taxon>Panheteroptera</taxon>
        <taxon>Pentatomomorpha</taxon>
        <taxon>Pentatomoidea</taxon>
        <taxon>Pentatomidae</taxon>
        <taxon>Pentatominae</taxon>
        <taxon>Nezara</taxon>
    </lineage>
</organism>
<feature type="coiled-coil region" evidence="7">
    <location>
        <begin position="560"/>
        <end position="608"/>
    </location>
</feature>
<evidence type="ECO:0000256" key="5">
    <source>
        <dbReference type="ARBA" id="ARBA00022989"/>
    </source>
</evidence>
<dbReference type="PANTHER" id="PTHR22950">
    <property type="entry name" value="AMINO ACID TRANSPORTER"/>
    <property type="match status" value="1"/>
</dbReference>
<gene>
    <name evidence="11" type="ORF">NEZAVI_LOCUS7449</name>
</gene>
<proteinExistence type="predicted"/>
<keyword evidence="12" id="KW-1185">Reference proteome</keyword>
<feature type="region of interest" description="Disordered" evidence="8">
    <location>
        <begin position="501"/>
        <end position="520"/>
    </location>
</feature>
<evidence type="ECO:0000256" key="7">
    <source>
        <dbReference type="SAM" id="Coils"/>
    </source>
</evidence>
<feature type="domain" description="Amino acid transporter transmembrane" evidence="10">
    <location>
        <begin position="7"/>
        <end position="390"/>
    </location>
</feature>
<evidence type="ECO:0000256" key="1">
    <source>
        <dbReference type="ARBA" id="ARBA00004141"/>
    </source>
</evidence>
<dbReference type="PANTHER" id="PTHR22950:SF646">
    <property type="entry name" value="SODIUM-COUPLED NEUTRAL AMINO ACID TRANSPORTER 10-RELATED"/>
    <property type="match status" value="1"/>
</dbReference>
<keyword evidence="2" id="KW-0813">Transport</keyword>
<feature type="compositionally biased region" description="Basic and acidic residues" evidence="8">
    <location>
        <begin position="750"/>
        <end position="769"/>
    </location>
</feature>
<evidence type="ECO:0000256" key="9">
    <source>
        <dbReference type="SAM" id="Phobius"/>
    </source>
</evidence>
<evidence type="ECO:0000256" key="2">
    <source>
        <dbReference type="ARBA" id="ARBA00022448"/>
    </source>
</evidence>
<sequence>MGTHTGNVVTLANSIIGVSVLAMPFCFKQCGIILSILMLLFSNIISRLSCHYLMKSAIMEKRKNFEMLAFRAFGPTGKLMVELCIIGFMLGTCIAYFVIMGDLGPGIVSPLFGFQHPTALRPSVLIAIAIFVVLPLGLLKNVDSLSGVCAATVAFYACLVLKVLGEAVEHLISADWIDKVYYWRPSGILQCIPIFSMALSCQTQLFEIFDSPPSTPLDRMNSVVRSATNMVTMFYVSVGFFGYIAYCDQSFSGNLMMNFSKTITSEVIKIGFLMSVAVSFPLVIFPCRASIHSLFFSKGYEHAQTGSAHIPESRFQCITLVIVTLSLVIGLLIPNIELVLGLVGSTIGVVICVVIPAVIFVSLSSKSNNERLLAKALVFIGLVIMVLGTYTNLYATEEAISKPDVKPPRPPLQDSISNPILPKVVIKDETLEKLNNVNELVAALPNLKSESKIIADQKETLKENVNKGNIMESKEVKREPPVPEEPVDIKKERKIPKLELPPKNVLSDMNPPKENNIPKVDTPLKVDSVVDNSVKDEIKKIAGLPEPPKKLEKEVILENINVKEKENARVIENKEKESNKKETLIERIKEHQKAQDELIAKGEELIKELKTVVQAETRSNGSKDTSADLNKNAIPIVKNVDMNAKEINVPEVKKEEKKVQPESPIHEDPIVVSMAKGVPLPLAVKGKVQMVEKEKEEKKLENEVEKVGRDILGGDPAELREKRDVEELTERAHSLEIELSGQSTTPQPVKELKKSAEVKEEPKPAKDVNAEEGSCAKNGSIEENGKKTEAEKPLIPNTTINSVDKPQDPLIKFSSHLSDPKPILNDSPQLLDNKADSIVAEMPKRRDLKSIETNDIAEPNQRNG</sequence>
<evidence type="ECO:0000256" key="3">
    <source>
        <dbReference type="ARBA" id="ARBA00022692"/>
    </source>
</evidence>
<evidence type="ECO:0000256" key="8">
    <source>
        <dbReference type="SAM" id="MobiDB-lite"/>
    </source>
</evidence>
<dbReference type="GO" id="GO:0015179">
    <property type="term" value="F:L-amino acid transmembrane transporter activity"/>
    <property type="evidence" value="ECO:0007669"/>
    <property type="project" value="TreeGrafter"/>
</dbReference>
<evidence type="ECO:0000256" key="6">
    <source>
        <dbReference type="ARBA" id="ARBA00023136"/>
    </source>
</evidence>
<comment type="subcellular location">
    <subcellularLocation>
        <location evidence="1">Membrane</location>
        <topology evidence="1">Multi-pass membrane protein</topology>
    </subcellularLocation>
</comment>
<feature type="compositionally biased region" description="Basic and acidic residues" evidence="8">
    <location>
        <begin position="783"/>
        <end position="792"/>
    </location>
</feature>
<feature type="transmembrane region" description="Helical" evidence="9">
    <location>
        <begin position="119"/>
        <end position="138"/>
    </location>
</feature>
<keyword evidence="6 9" id="KW-0472">Membrane</keyword>
<dbReference type="Pfam" id="PF01490">
    <property type="entry name" value="Aa_trans"/>
    <property type="match status" value="1"/>
</dbReference>
<accession>A0A9P0H8R7</accession>
<feature type="transmembrane region" description="Helical" evidence="9">
    <location>
        <begin position="266"/>
        <end position="285"/>
    </location>
</feature>
<keyword evidence="4" id="KW-0029">Amino-acid transport</keyword>
<feature type="transmembrane region" description="Helical" evidence="9">
    <location>
        <begin position="372"/>
        <end position="393"/>
    </location>
</feature>
<evidence type="ECO:0000256" key="4">
    <source>
        <dbReference type="ARBA" id="ARBA00022970"/>
    </source>
</evidence>
<evidence type="ECO:0000259" key="10">
    <source>
        <dbReference type="Pfam" id="PF01490"/>
    </source>
</evidence>
<evidence type="ECO:0000313" key="12">
    <source>
        <dbReference type="Proteomes" id="UP001152798"/>
    </source>
</evidence>
<dbReference type="InterPro" id="IPR013057">
    <property type="entry name" value="AA_transpt_TM"/>
</dbReference>
<feature type="transmembrane region" description="Helical" evidence="9">
    <location>
        <begin position="145"/>
        <end position="165"/>
    </location>
</feature>
<feature type="transmembrane region" description="Helical" evidence="9">
    <location>
        <begin position="227"/>
        <end position="246"/>
    </location>
</feature>
<feature type="transmembrane region" description="Helical" evidence="9">
    <location>
        <begin position="185"/>
        <end position="206"/>
    </location>
</feature>
<feature type="compositionally biased region" description="Basic and acidic residues" evidence="8">
    <location>
        <begin position="842"/>
        <end position="852"/>
    </location>
</feature>
<reference evidence="11" key="1">
    <citation type="submission" date="2022-01" db="EMBL/GenBank/DDBJ databases">
        <authorList>
            <person name="King R."/>
        </authorList>
    </citation>
    <scope>NUCLEOTIDE SEQUENCE</scope>
</reference>
<feature type="transmembrane region" description="Helical" evidence="9">
    <location>
        <begin position="339"/>
        <end position="360"/>
    </location>
</feature>
<feature type="transmembrane region" description="Helical" evidence="9">
    <location>
        <begin position="315"/>
        <end position="333"/>
    </location>
</feature>